<evidence type="ECO:0000313" key="2">
    <source>
        <dbReference type="EMBL" id="PSK90736.1"/>
    </source>
</evidence>
<feature type="signal peptide" evidence="1">
    <location>
        <begin position="1"/>
        <end position="20"/>
    </location>
</feature>
<feature type="chain" id="PRO_5015131255" evidence="1">
    <location>
        <begin position="21"/>
        <end position="126"/>
    </location>
</feature>
<gene>
    <name evidence="2" type="ORF">B0I18_107146</name>
</gene>
<evidence type="ECO:0000256" key="1">
    <source>
        <dbReference type="SAM" id="SignalP"/>
    </source>
</evidence>
<dbReference type="Proteomes" id="UP000240572">
    <property type="component" value="Unassembled WGS sequence"/>
</dbReference>
<dbReference type="RefSeq" id="WP_106524012.1">
    <property type="nucleotide sequence ID" value="NZ_PYGD01000007.1"/>
</dbReference>
<organism evidence="2 3">
    <name type="scientific">Taibaiella chishuiensis</name>
    <dbReference type="NCBI Taxonomy" id="1434707"/>
    <lineage>
        <taxon>Bacteria</taxon>
        <taxon>Pseudomonadati</taxon>
        <taxon>Bacteroidota</taxon>
        <taxon>Chitinophagia</taxon>
        <taxon>Chitinophagales</taxon>
        <taxon>Chitinophagaceae</taxon>
        <taxon>Taibaiella</taxon>
    </lineage>
</organism>
<proteinExistence type="predicted"/>
<reference evidence="2 3" key="1">
    <citation type="submission" date="2018-03" db="EMBL/GenBank/DDBJ databases">
        <title>Genomic Encyclopedia of Type Strains, Phase III (KMG-III): the genomes of soil and plant-associated and newly described type strains.</title>
        <authorList>
            <person name="Whitman W."/>
        </authorList>
    </citation>
    <scope>NUCLEOTIDE SEQUENCE [LARGE SCALE GENOMIC DNA]</scope>
    <source>
        <strain evidence="2 3">CGMCC 1.12700</strain>
    </source>
</reference>
<dbReference type="EMBL" id="PYGD01000007">
    <property type="protein sequence ID" value="PSK90736.1"/>
    <property type="molecule type" value="Genomic_DNA"/>
</dbReference>
<sequence>MKKSMLLLLIAITVAAGSFANSMRVRNNTPCSYYISTQGGSFWVTPAGTMGSVVFFATGNFFAAKVLRDNIPAYQINVGTNPPAPANQNVLVYSSSVNDYPPCNNGNMYRVTWETNGASDVQLTID</sequence>
<keyword evidence="3" id="KW-1185">Reference proteome</keyword>
<dbReference type="AlphaFoldDB" id="A0A2P8D0P5"/>
<name>A0A2P8D0P5_9BACT</name>
<evidence type="ECO:0000313" key="3">
    <source>
        <dbReference type="Proteomes" id="UP000240572"/>
    </source>
</evidence>
<keyword evidence="1" id="KW-0732">Signal</keyword>
<comment type="caution">
    <text evidence="2">The sequence shown here is derived from an EMBL/GenBank/DDBJ whole genome shotgun (WGS) entry which is preliminary data.</text>
</comment>
<accession>A0A2P8D0P5</accession>
<dbReference type="OrthoDB" id="676992at2"/>
<protein>
    <submittedName>
        <fullName evidence="2">Uncharacterized protein</fullName>
    </submittedName>
</protein>